<dbReference type="PROSITE" id="PS50056">
    <property type="entry name" value="TYR_PHOSPHATASE_2"/>
    <property type="match status" value="1"/>
</dbReference>
<feature type="transmembrane region" description="Helical" evidence="3">
    <location>
        <begin position="167"/>
        <end position="185"/>
    </location>
</feature>
<name>A0A0G4Q1Z8_9GAMM</name>
<feature type="domain" description="Tyrosine specific protein phosphatases" evidence="4">
    <location>
        <begin position="362"/>
        <end position="430"/>
    </location>
</feature>
<evidence type="ECO:0000313" key="6">
    <source>
        <dbReference type="Proteomes" id="UP000183920"/>
    </source>
</evidence>
<feature type="transmembrane region" description="Helical" evidence="3">
    <location>
        <begin position="228"/>
        <end position="248"/>
    </location>
</feature>
<dbReference type="InterPro" id="IPR000387">
    <property type="entry name" value="Tyr_Pase_dom"/>
</dbReference>
<dbReference type="InterPro" id="IPR000340">
    <property type="entry name" value="Dual-sp_phosphatase_cat-dom"/>
</dbReference>
<dbReference type="PROSITE" id="PS00383">
    <property type="entry name" value="TYR_PHOSPHATASE_1"/>
    <property type="match status" value="1"/>
</dbReference>
<feature type="transmembrane region" description="Helical" evidence="3">
    <location>
        <begin position="254"/>
        <end position="271"/>
    </location>
</feature>
<dbReference type="SUPFAM" id="SSF52799">
    <property type="entry name" value="(Phosphotyrosine protein) phosphatases II"/>
    <property type="match status" value="1"/>
</dbReference>
<keyword evidence="2" id="KW-0904">Protein phosphatase</keyword>
<keyword evidence="3" id="KW-1133">Transmembrane helix</keyword>
<evidence type="ECO:0000259" key="4">
    <source>
        <dbReference type="PROSITE" id="PS50056"/>
    </source>
</evidence>
<dbReference type="InterPro" id="IPR016130">
    <property type="entry name" value="Tyr_Pase_AS"/>
</dbReference>
<dbReference type="GO" id="GO:0016020">
    <property type="term" value="C:membrane"/>
    <property type="evidence" value="ECO:0007669"/>
    <property type="project" value="UniProtKB-SubCell"/>
</dbReference>
<dbReference type="Pfam" id="PF00782">
    <property type="entry name" value="DSPc"/>
    <property type="match status" value="1"/>
</dbReference>
<evidence type="ECO:0000256" key="2">
    <source>
        <dbReference type="ARBA" id="ARBA00022912"/>
    </source>
</evidence>
<feature type="transmembrane region" description="Helical" evidence="3">
    <location>
        <begin position="94"/>
        <end position="117"/>
    </location>
</feature>
<sequence length="453" mass="52116">MGGNQHSQITSSRKSIWLAGIVWLLFLAPFFYLTYMQVNTYTSTLSDVPSFVYSWEKAIPFLPWTIIPYWSVNIAYGISLIICTTLKEQFIHGLRLIVASLIACAGFLLFPLKFSFIRPTTEGVSGWLFTQLEGFDLPYNQAPSLHIILLWIIWLRFRAHTPKSWQWLLNLWSLLIAVSVLTTWQHHFIDIITGFGVGVFICYLLPINSRWKWHFTGSKRSLRIGKNYALSAMVFYLLSFGLQGFFWIFLWPAITLTFVTLGYLGAGASIFQKNAQGEVPLSAQIILLPYRFFAWCTYRYYLKQCQTPSLVTEGILLGGRPLYKFKANAVFDLTCEWPRNKFSQNKLYLAQPQIDLLPLSPDDINKAMLSMEQLNQAGTVYIHCKLGYSRSATIAVAWLVYTGTVNTLQDAIKQVYQTRPQVILNLETQEALQMWYSRFQQNRSRGNNADNKN</sequence>
<dbReference type="RefSeq" id="WP_072062966.1">
    <property type="nucleotide sequence ID" value="NZ_CVRY01000001.1"/>
</dbReference>
<dbReference type="EMBL" id="CVRY01000001">
    <property type="protein sequence ID" value="CRL59865.1"/>
    <property type="molecule type" value="Genomic_DNA"/>
</dbReference>
<dbReference type="PANTHER" id="PTHR47216:SF4">
    <property type="entry name" value="OS01G0859400 PROTEIN"/>
    <property type="match status" value="1"/>
</dbReference>
<protein>
    <recommendedName>
        <fullName evidence="4">Tyrosine specific protein phosphatases domain-containing protein</fullName>
    </recommendedName>
</protein>
<dbReference type="AlphaFoldDB" id="A0A0G4Q1Z8"/>
<accession>A0A0G4Q1Z8</accession>
<dbReference type="PANTHER" id="PTHR47216">
    <property type="match status" value="1"/>
</dbReference>
<dbReference type="CDD" id="cd03386">
    <property type="entry name" value="PAP2_Aur1_like"/>
    <property type="match status" value="1"/>
</dbReference>
<dbReference type="InterPro" id="IPR029021">
    <property type="entry name" value="Prot-tyrosine_phosphatase-like"/>
</dbReference>
<evidence type="ECO:0000313" key="5">
    <source>
        <dbReference type="EMBL" id="CRL59865.1"/>
    </source>
</evidence>
<feature type="transmembrane region" description="Helical" evidence="3">
    <location>
        <begin position="137"/>
        <end position="155"/>
    </location>
</feature>
<dbReference type="InterPro" id="IPR020422">
    <property type="entry name" value="TYR_PHOSPHATASE_DUAL_dom"/>
</dbReference>
<organism evidence="5 6">
    <name type="scientific">Proteus penneri</name>
    <dbReference type="NCBI Taxonomy" id="102862"/>
    <lineage>
        <taxon>Bacteria</taxon>
        <taxon>Pseudomonadati</taxon>
        <taxon>Pseudomonadota</taxon>
        <taxon>Gammaproteobacteria</taxon>
        <taxon>Enterobacterales</taxon>
        <taxon>Morganellaceae</taxon>
        <taxon>Proteus</taxon>
    </lineage>
</organism>
<dbReference type="Gene3D" id="3.90.190.10">
    <property type="entry name" value="Protein tyrosine phosphatase superfamily"/>
    <property type="match status" value="1"/>
</dbReference>
<dbReference type="SMART" id="SM00195">
    <property type="entry name" value="DSPc"/>
    <property type="match status" value="1"/>
</dbReference>
<feature type="transmembrane region" description="Helical" evidence="3">
    <location>
        <begin position="191"/>
        <end position="207"/>
    </location>
</feature>
<feature type="transmembrane region" description="Helical" evidence="3">
    <location>
        <begin position="16"/>
        <end position="38"/>
    </location>
</feature>
<gene>
    <name evidence="5" type="ORF">BN1804_00668</name>
</gene>
<reference evidence="6" key="1">
    <citation type="submission" date="2015-06" db="EMBL/GenBank/DDBJ databases">
        <authorList>
            <person name="Urmite Genomes"/>
        </authorList>
    </citation>
    <scope>NUCLEOTIDE SEQUENCE [LARGE SCALE GENOMIC DNA]</scope>
    <source>
        <strain evidence="6">CSUR P1867</strain>
    </source>
</reference>
<dbReference type="GO" id="GO:0004721">
    <property type="term" value="F:phosphoprotein phosphatase activity"/>
    <property type="evidence" value="ECO:0007669"/>
    <property type="project" value="UniProtKB-KW"/>
</dbReference>
<dbReference type="Proteomes" id="UP000183920">
    <property type="component" value="Unassembled WGS sequence"/>
</dbReference>
<keyword evidence="1" id="KW-0378">Hydrolase</keyword>
<feature type="transmembrane region" description="Helical" evidence="3">
    <location>
        <begin position="58"/>
        <end position="82"/>
    </location>
</feature>
<evidence type="ECO:0000256" key="3">
    <source>
        <dbReference type="SAM" id="Phobius"/>
    </source>
</evidence>
<keyword evidence="3" id="KW-0812">Transmembrane</keyword>
<evidence type="ECO:0000256" key="1">
    <source>
        <dbReference type="ARBA" id="ARBA00022801"/>
    </source>
</evidence>
<keyword evidence="3" id="KW-0472">Membrane</keyword>
<proteinExistence type="predicted"/>